<dbReference type="HOGENOM" id="CLU_1112888_0_0_1"/>
<evidence type="ECO:0000313" key="2">
    <source>
        <dbReference type="EMBL" id="EFJ38115.1"/>
    </source>
</evidence>
<dbReference type="KEGG" id="smo:SELMODRAFT_437639"/>
<gene>
    <name evidence="2" type="ORF">SELMODRAFT_437639</name>
</gene>
<dbReference type="InParanoid" id="D8QNJ7"/>
<protein>
    <submittedName>
        <fullName evidence="2">Uncharacterized protein</fullName>
    </submittedName>
</protein>
<reference evidence="2 3" key="1">
    <citation type="journal article" date="2011" name="Science">
        <title>The Selaginella genome identifies genetic changes associated with the evolution of vascular plants.</title>
        <authorList>
            <person name="Banks J.A."/>
            <person name="Nishiyama T."/>
            <person name="Hasebe M."/>
            <person name="Bowman J.L."/>
            <person name="Gribskov M."/>
            <person name="dePamphilis C."/>
            <person name="Albert V.A."/>
            <person name="Aono N."/>
            <person name="Aoyama T."/>
            <person name="Ambrose B.A."/>
            <person name="Ashton N.W."/>
            <person name="Axtell M.J."/>
            <person name="Barker E."/>
            <person name="Barker M.S."/>
            <person name="Bennetzen J.L."/>
            <person name="Bonawitz N.D."/>
            <person name="Chapple C."/>
            <person name="Cheng C."/>
            <person name="Correa L.G."/>
            <person name="Dacre M."/>
            <person name="DeBarry J."/>
            <person name="Dreyer I."/>
            <person name="Elias M."/>
            <person name="Engstrom E.M."/>
            <person name="Estelle M."/>
            <person name="Feng L."/>
            <person name="Finet C."/>
            <person name="Floyd S.K."/>
            <person name="Frommer W.B."/>
            <person name="Fujita T."/>
            <person name="Gramzow L."/>
            <person name="Gutensohn M."/>
            <person name="Harholt J."/>
            <person name="Hattori M."/>
            <person name="Heyl A."/>
            <person name="Hirai T."/>
            <person name="Hiwatashi Y."/>
            <person name="Ishikawa M."/>
            <person name="Iwata M."/>
            <person name="Karol K.G."/>
            <person name="Koehler B."/>
            <person name="Kolukisaoglu U."/>
            <person name="Kubo M."/>
            <person name="Kurata T."/>
            <person name="Lalonde S."/>
            <person name="Li K."/>
            <person name="Li Y."/>
            <person name="Litt A."/>
            <person name="Lyons E."/>
            <person name="Manning G."/>
            <person name="Maruyama T."/>
            <person name="Michael T.P."/>
            <person name="Mikami K."/>
            <person name="Miyazaki S."/>
            <person name="Morinaga S."/>
            <person name="Murata T."/>
            <person name="Mueller-Roeber B."/>
            <person name="Nelson D.R."/>
            <person name="Obara M."/>
            <person name="Oguri Y."/>
            <person name="Olmstead R.G."/>
            <person name="Onodera N."/>
            <person name="Petersen B.L."/>
            <person name="Pils B."/>
            <person name="Prigge M."/>
            <person name="Rensing S.A."/>
            <person name="Riano-Pachon D.M."/>
            <person name="Roberts A.W."/>
            <person name="Sato Y."/>
            <person name="Scheller H.V."/>
            <person name="Schulz B."/>
            <person name="Schulz C."/>
            <person name="Shakirov E.V."/>
            <person name="Shibagaki N."/>
            <person name="Shinohara N."/>
            <person name="Shippen D.E."/>
            <person name="Soerensen I."/>
            <person name="Sotooka R."/>
            <person name="Sugimoto N."/>
            <person name="Sugita M."/>
            <person name="Sumikawa N."/>
            <person name="Tanurdzic M."/>
            <person name="Theissen G."/>
            <person name="Ulvskov P."/>
            <person name="Wakazuki S."/>
            <person name="Weng J.K."/>
            <person name="Willats W.W."/>
            <person name="Wipf D."/>
            <person name="Wolf P.G."/>
            <person name="Yang L."/>
            <person name="Zimmer A.D."/>
            <person name="Zhu Q."/>
            <person name="Mitros T."/>
            <person name="Hellsten U."/>
            <person name="Loque D."/>
            <person name="Otillar R."/>
            <person name="Salamov A."/>
            <person name="Schmutz J."/>
            <person name="Shapiro H."/>
            <person name="Lindquist E."/>
            <person name="Lucas S."/>
            <person name="Rokhsar D."/>
            <person name="Grigoriev I.V."/>
        </authorList>
    </citation>
    <scope>NUCLEOTIDE SEQUENCE [LARGE SCALE GENOMIC DNA]</scope>
</reference>
<evidence type="ECO:0000313" key="3">
    <source>
        <dbReference type="Proteomes" id="UP000001514"/>
    </source>
</evidence>
<name>D8QNJ7_SELML</name>
<dbReference type="Gramene" id="EFJ38115">
    <property type="protein sequence ID" value="EFJ38115"/>
    <property type="gene ID" value="SELMODRAFT_437639"/>
</dbReference>
<dbReference type="Proteomes" id="UP000001514">
    <property type="component" value="Unassembled WGS sequence"/>
</dbReference>
<feature type="region of interest" description="Disordered" evidence="1">
    <location>
        <begin position="216"/>
        <end position="250"/>
    </location>
</feature>
<feature type="compositionally biased region" description="Basic and acidic residues" evidence="1">
    <location>
        <begin position="233"/>
        <end position="250"/>
    </location>
</feature>
<feature type="compositionally biased region" description="Pro residues" evidence="1">
    <location>
        <begin position="128"/>
        <end position="137"/>
    </location>
</feature>
<proteinExistence type="predicted"/>
<dbReference type="AlphaFoldDB" id="D8QNJ7"/>
<keyword evidence="3" id="KW-1185">Reference proteome</keyword>
<dbReference type="EMBL" id="GL377565">
    <property type="protein sequence ID" value="EFJ38115.1"/>
    <property type="molecule type" value="Genomic_DNA"/>
</dbReference>
<evidence type="ECO:0000256" key="1">
    <source>
        <dbReference type="SAM" id="MobiDB-lite"/>
    </source>
</evidence>
<feature type="region of interest" description="Disordered" evidence="1">
    <location>
        <begin position="121"/>
        <end position="150"/>
    </location>
</feature>
<sequence>MALMQQLSSPRYSGNVDWSSSGGALPSAALPGSCCRLPPAFYGSVIRAARAAPPRGATRIMASAAEAAEAKPRRAAKDVKITWGVHNGKTLGMLSDDYLNWLVNTVKAEWGRLAQEVIDERKANPSYTPRPPPPPRQAPSETSTTSGGGFSFGFKRYAKENIDYIRSVDIEAGRDYPECCDEPEFPSKDDFTRYIKNAGDNKDFKEAQRVHARVYNSNTEEADRLRAQSGLPDSDKGGRVPRHGVEEDFA</sequence>
<accession>D8QNJ7</accession>
<organism evidence="3">
    <name type="scientific">Selaginella moellendorffii</name>
    <name type="common">Spikemoss</name>
    <dbReference type="NCBI Taxonomy" id="88036"/>
    <lineage>
        <taxon>Eukaryota</taxon>
        <taxon>Viridiplantae</taxon>
        <taxon>Streptophyta</taxon>
        <taxon>Embryophyta</taxon>
        <taxon>Tracheophyta</taxon>
        <taxon>Lycopodiopsida</taxon>
        <taxon>Selaginellales</taxon>
        <taxon>Selaginellaceae</taxon>
        <taxon>Selaginella</taxon>
    </lineage>
</organism>